<dbReference type="AlphaFoldDB" id="A0A6J4SKU5"/>
<evidence type="ECO:0000313" key="1">
    <source>
        <dbReference type="EMBL" id="CAA9498704.1"/>
    </source>
</evidence>
<sequence>MLLAHANGAFAAIKGRPQRWLDDALKRGDLAAMRAKTADLPVVNLEDALRIALLVRAHEPEGGQRAAVRWLGRLCLERRDVTLDQVRTALDAFAVLVEEPEAAEATLWRLASS</sequence>
<proteinExistence type="predicted"/>
<name>A0A6J4SKU5_9ACTN</name>
<reference evidence="1" key="1">
    <citation type="submission" date="2020-02" db="EMBL/GenBank/DDBJ databases">
        <authorList>
            <person name="Meier V. D."/>
        </authorList>
    </citation>
    <scope>NUCLEOTIDE SEQUENCE</scope>
    <source>
        <strain evidence="1">AVDCRST_MAG17</strain>
    </source>
</reference>
<organism evidence="1">
    <name type="scientific">uncultured Solirubrobacterales bacterium</name>
    <dbReference type="NCBI Taxonomy" id="768556"/>
    <lineage>
        <taxon>Bacteria</taxon>
        <taxon>Bacillati</taxon>
        <taxon>Actinomycetota</taxon>
        <taxon>Thermoleophilia</taxon>
        <taxon>Solirubrobacterales</taxon>
        <taxon>environmental samples</taxon>
    </lineage>
</organism>
<accession>A0A6J4SKU5</accession>
<gene>
    <name evidence="1" type="ORF">AVDCRST_MAG17-1228</name>
</gene>
<protein>
    <submittedName>
        <fullName evidence="1">Uncharacterized protein</fullName>
    </submittedName>
</protein>
<dbReference type="EMBL" id="CADCVV010000087">
    <property type="protein sequence ID" value="CAA9498704.1"/>
    <property type="molecule type" value="Genomic_DNA"/>
</dbReference>